<evidence type="ECO:0000259" key="5">
    <source>
        <dbReference type="Pfam" id="PF01471"/>
    </source>
</evidence>
<feature type="transmembrane region" description="Helical" evidence="4">
    <location>
        <begin position="54"/>
        <end position="75"/>
    </location>
</feature>
<dbReference type="Gene3D" id="2.40.420.20">
    <property type="match status" value="1"/>
</dbReference>
<dbReference type="InterPro" id="IPR002477">
    <property type="entry name" value="Peptidoglycan-bd-like"/>
</dbReference>
<proteinExistence type="predicted"/>
<evidence type="ECO:0000256" key="3">
    <source>
        <dbReference type="SAM" id="MobiDB-lite"/>
    </source>
</evidence>
<keyword evidence="2" id="KW-0175">Coiled coil</keyword>
<reference evidence="6" key="1">
    <citation type="submission" date="2021-01" db="EMBL/GenBank/DDBJ databases">
        <title>Whole genome shotgun sequence of Actinoplanes tereljensis NBRC 105297.</title>
        <authorList>
            <person name="Komaki H."/>
            <person name="Tamura T."/>
        </authorList>
    </citation>
    <scope>NUCLEOTIDE SEQUENCE</scope>
    <source>
        <strain evidence="6">NBRC 105297</strain>
    </source>
</reference>
<dbReference type="InterPro" id="IPR050465">
    <property type="entry name" value="UPF0194_transport"/>
</dbReference>
<dbReference type="SUPFAM" id="SSF47090">
    <property type="entry name" value="PGBD-like"/>
    <property type="match status" value="1"/>
</dbReference>
<organism evidence="6 7">
    <name type="scientific">Paractinoplanes tereljensis</name>
    <dbReference type="NCBI Taxonomy" id="571912"/>
    <lineage>
        <taxon>Bacteria</taxon>
        <taxon>Bacillati</taxon>
        <taxon>Actinomycetota</taxon>
        <taxon>Actinomycetes</taxon>
        <taxon>Micromonosporales</taxon>
        <taxon>Micromonosporaceae</taxon>
        <taxon>Paractinoplanes</taxon>
    </lineage>
</organism>
<evidence type="ECO:0000256" key="4">
    <source>
        <dbReference type="SAM" id="Phobius"/>
    </source>
</evidence>
<keyword evidence="7" id="KW-1185">Reference proteome</keyword>
<evidence type="ECO:0000256" key="2">
    <source>
        <dbReference type="ARBA" id="ARBA00023054"/>
    </source>
</evidence>
<evidence type="ECO:0000313" key="7">
    <source>
        <dbReference type="Proteomes" id="UP000623608"/>
    </source>
</evidence>
<evidence type="ECO:0000313" key="6">
    <source>
        <dbReference type="EMBL" id="GIF26758.1"/>
    </source>
</evidence>
<dbReference type="PANTHER" id="PTHR32347">
    <property type="entry name" value="EFFLUX SYSTEM COMPONENT YKNX-RELATED"/>
    <property type="match status" value="1"/>
</dbReference>
<comment type="subcellular location">
    <subcellularLocation>
        <location evidence="1">Cell envelope</location>
    </subcellularLocation>
</comment>
<dbReference type="AlphaFoldDB" id="A0A919NYM4"/>
<dbReference type="GO" id="GO:0030313">
    <property type="term" value="C:cell envelope"/>
    <property type="evidence" value="ECO:0007669"/>
    <property type="project" value="UniProtKB-SubCell"/>
</dbReference>
<feature type="domain" description="Peptidoglycan binding-like" evidence="5">
    <location>
        <begin position="172"/>
        <end position="223"/>
    </location>
</feature>
<sequence>MPEPDADRSDPMTRTGDVNAATTEPAIDGAPDTTAPSPAVGVGGTGRKRRRGRAVAFAAIALVVAGVGAAAAVGFGGSGDTTADSAPAAPKTTKVVKTTVTETATVDGNLDYGTETTLSARPGAGGVGTITWLPGEGTTISRGKTVYSINADPVVLFYGSMPLWRTLVPGSSGADVKEVETNLAALGYTGFTVDDDYTDATADAVQDWQDDLGRDETGTLNPEDVVVATGQIRAATQKVQLGAAANGPVLTYTGTSRVVTINLDVSDESLVKDGTTATVKLPDGKSVKGTVSDVGSVASSATTGTGVQAQTTTTIPVTVKISDQKALGSLDAAPVDVDLVSASAKDVLAVPVNALVALAEGGYGIQVLDGATTRYVPVKTGLFSSSNVEVSGTGLTEGMNVVIPNA</sequence>
<gene>
    <name evidence="6" type="ORF">Ate02nite_94880</name>
</gene>
<dbReference type="EMBL" id="BOMY01000064">
    <property type="protein sequence ID" value="GIF26758.1"/>
    <property type="molecule type" value="Genomic_DNA"/>
</dbReference>
<dbReference type="Gene3D" id="1.10.101.10">
    <property type="entry name" value="PGBD-like superfamily/PGBD"/>
    <property type="match status" value="1"/>
</dbReference>
<protein>
    <recommendedName>
        <fullName evidence="5">Peptidoglycan binding-like domain-containing protein</fullName>
    </recommendedName>
</protein>
<keyword evidence="4" id="KW-1133">Transmembrane helix</keyword>
<keyword evidence="4" id="KW-0812">Transmembrane</keyword>
<name>A0A919NYM4_9ACTN</name>
<dbReference type="Pfam" id="PF01471">
    <property type="entry name" value="PG_binding_1"/>
    <property type="match status" value="1"/>
</dbReference>
<keyword evidence="4" id="KW-0472">Membrane</keyword>
<evidence type="ECO:0000256" key="1">
    <source>
        <dbReference type="ARBA" id="ARBA00004196"/>
    </source>
</evidence>
<dbReference type="RefSeq" id="WP_239148225.1">
    <property type="nucleotide sequence ID" value="NZ_BOMY01000064.1"/>
</dbReference>
<dbReference type="InterPro" id="IPR036365">
    <property type="entry name" value="PGBD-like_sf"/>
</dbReference>
<feature type="compositionally biased region" description="Basic and acidic residues" evidence="3">
    <location>
        <begin position="1"/>
        <end position="11"/>
    </location>
</feature>
<dbReference type="InterPro" id="IPR036366">
    <property type="entry name" value="PGBDSf"/>
</dbReference>
<dbReference type="Proteomes" id="UP000623608">
    <property type="component" value="Unassembled WGS sequence"/>
</dbReference>
<feature type="region of interest" description="Disordered" evidence="3">
    <location>
        <begin position="1"/>
        <end position="48"/>
    </location>
</feature>
<comment type="caution">
    <text evidence="6">The sequence shown here is derived from an EMBL/GenBank/DDBJ whole genome shotgun (WGS) entry which is preliminary data.</text>
</comment>
<accession>A0A919NYM4</accession>